<keyword evidence="3 6" id="KW-0975">Bacterial flagellum</keyword>
<comment type="subunit">
    <text evidence="4 6">The basal body constitutes a major portion of the flagellar organelle and consists of five rings (E,L,P,S, and M) mounted on a central rod. The rod consists of about 26 subunits of FlgG in the distal portion, and FlgB, FlgC and FlgF are thought to build up the proximal portion of the rod with about 6 subunits each.</text>
</comment>
<name>A0A2U8I6C6_9GAMM</name>
<proteinExistence type="inferred from homology"/>
<dbReference type="PANTHER" id="PTHR30435">
    <property type="entry name" value="FLAGELLAR PROTEIN"/>
    <property type="match status" value="1"/>
</dbReference>
<evidence type="ECO:0000259" key="7">
    <source>
        <dbReference type="Pfam" id="PF00460"/>
    </source>
</evidence>
<dbReference type="GO" id="GO:0071978">
    <property type="term" value="P:bacterial-type flagellum-dependent swarming motility"/>
    <property type="evidence" value="ECO:0007669"/>
    <property type="project" value="TreeGrafter"/>
</dbReference>
<keyword evidence="9" id="KW-0969">Cilium</keyword>
<dbReference type="EMBL" id="CP021659">
    <property type="protein sequence ID" value="AWK14619.1"/>
    <property type="molecule type" value="Genomic_DNA"/>
</dbReference>
<comment type="similarity">
    <text evidence="2 6">Belongs to the flagella basal body rod proteins family.</text>
</comment>
<reference evidence="9 10" key="1">
    <citation type="submission" date="2017-05" db="EMBL/GenBank/DDBJ databases">
        <title>Genome sequence of Candidatus Fukatsuia symbiotica and Candidatus Hamiltonella defensa from Acyrthosiphon pisum strain 5D.</title>
        <authorList>
            <person name="Patel V.A."/>
            <person name="Chevignon G."/>
            <person name="Russell J.A."/>
            <person name="Oliver K.M."/>
        </authorList>
    </citation>
    <scope>NUCLEOTIDE SEQUENCE [LARGE SCALE GENOMIC DNA]</scope>
    <source>
        <strain evidence="9 10">5D</strain>
    </source>
</reference>
<evidence type="ECO:0000313" key="9">
    <source>
        <dbReference type="EMBL" id="AWK14619.1"/>
    </source>
</evidence>
<dbReference type="InterPro" id="IPR020013">
    <property type="entry name" value="Flagellar_FlgE/F/G"/>
</dbReference>
<dbReference type="GO" id="GO:0030694">
    <property type="term" value="C:bacterial-type flagellum basal body, rod"/>
    <property type="evidence" value="ECO:0007669"/>
    <property type="project" value="UniProtKB-UniRule"/>
</dbReference>
<evidence type="ECO:0000256" key="3">
    <source>
        <dbReference type="ARBA" id="ARBA00023143"/>
    </source>
</evidence>
<keyword evidence="9" id="KW-0966">Cell projection</keyword>
<dbReference type="PANTHER" id="PTHR30435:SF18">
    <property type="entry name" value="FLAGELLAR BASAL-BODY ROD PROTEIN FLGF"/>
    <property type="match status" value="1"/>
</dbReference>
<dbReference type="SUPFAM" id="SSF117143">
    <property type="entry name" value="Flagellar hook protein flgE"/>
    <property type="match status" value="1"/>
</dbReference>
<accession>A0A2U8I6C6</accession>
<sequence length="241" mass="26023">MDHFLFTAVSGANRSLAQQKIHANNLSNVNTQGFRADLERSITTRVAGKGYATRFPIALENAGVDMTAGMLKETGLDLDIALKDRGLIALQDGNREVYTRDGHINIGANGELTVHQLPLLGDGGAIVLPPHSSLSIARDGTISIVPQDGIAIPADIDRIKLVDIPANELRKNDRGLLITDLPTHPRDEGILIENRYLEGSNISAVSEMLSSISIGRYFEVQINMIKIAKELAQAGNKLLQG</sequence>
<dbReference type="Pfam" id="PF06429">
    <property type="entry name" value="Flg_bbr_C"/>
    <property type="match status" value="1"/>
</dbReference>
<evidence type="ECO:0000256" key="5">
    <source>
        <dbReference type="ARBA" id="ARBA00040228"/>
    </source>
</evidence>
<feature type="domain" description="Flagellar basal body rod protein N-terminal" evidence="7">
    <location>
        <begin position="7"/>
        <end position="35"/>
    </location>
</feature>
<keyword evidence="9" id="KW-0282">Flagellum</keyword>
<keyword evidence="10" id="KW-1185">Reference proteome</keyword>
<evidence type="ECO:0000259" key="8">
    <source>
        <dbReference type="Pfam" id="PF06429"/>
    </source>
</evidence>
<evidence type="ECO:0000313" key="10">
    <source>
        <dbReference type="Proteomes" id="UP000261875"/>
    </source>
</evidence>
<protein>
    <recommendedName>
        <fullName evidence="5 6">Flagellar basal-body rod protein FlgF</fullName>
    </recommendedName>
</protein>
<dbReference type="NCBIfam" id="TIGR03506">
    <property type="entry name" value="FlgEFG_subfam"/>
    <property type="match status" value="1"/>
</dbReference>
<evidence type="ECO:0000256" key="4">
    <source>
        <dbReference type="ARBA" id="ARBA00038560"/>
    </source>
</evidence>
<evidence type="ECO:0000256" key="2">
    <source>
        <dbReference type="ARBA" id="ARBA00009677"/>
    </source>
</evidence>
<dbReference type="InterPro" id="IPR010930">
    <property type="entry name" value="Flg_bb/hook_C_dom"/>
</dbReference>
<dbReference type="InterPro" id="IPR037925">
    <property type="entry name" value="FlgE/F/G-like"/>
</dbReference>
<dbReference type="OrthoDB" id="9804559at2"/>
<dbReference type="Proteomes" id="UP000261875">
    <property type="component" value="Chromosome"/>
</dbReference>
<comment type="subcellular location">
    <subcellularLocation>
        <location evidence="1 6">Bacterial flagellum basal body</location>
    </subcellularLocation>
</comment>
<feature type="domain" description="Flagellar basal-body/hook protein C-terminal" evidence="8">
    <location>
        <begin position="195"/>
        <end position="238"/>
    </location>
</feature>
<dbReference type="AlphaFoldDB" id="A0A2U8I6C6"/>
<gene>
    <name evidence="9" type="ORF">CCS41_09265</name>
</gene>
<evidence type="ECO:0000256" key="6">
    <source>
        <dbReference type="RuleBase" id="RU362116"/>
    </source>
</evidence>
<dbReference type="STRING" id="1878942.GCA_900128755_01426"/>
<dbReference type="Pfam" id="PF00460">
    <property type="entry name" value="Flg_bb_rod"/>
    <property type="match status" value="1"/>
</dbReference>
<dbReference type="RefSeq" id="WP_072550127.1">
    <property type="nucleotide sequence ID" value="NZ_CP021659.1"/>
</dbReference>
<organism evidence="9 10">
    <name type="scientific">Candidatus Fukatsuia symbiotica</name>
    <dbReference type="NCBI Taxonomy" id="1878942"/>
    <lineage>
        <taxon>Bacteria</taxon>
        <taxon>Pseudomonadati</taxon>
        <taxon>Pseudomonadota</taxon>
        <taxon>Gammaproteobacteria</taxon>
        <taxon>Enterobacterales</taxon>
        <taxon>Yersiniaceae</taxon>
        <taxon>Candidatus Fukatsuia</taxon>
    </lineage>
</organism>
<dbReference type="KEGG" id="fsm:CCS41_09265"/>
<evidence type="ECO:0000256" key="1">
    <source>
        <dbReference type="ARBA" id="ARBA00004117"/>
    </source>
</evidence>
<dbReference type="NCBIfam" id="NF009280">
    <property type="entry name" value="PRK12640.1"/>
    <property type="match status" value="1"/>
</dbReference>
<dbReference type="InterPro" id="IPR001444">
    <property type="entry name" value="Flag_bb_rod_N"/>
</dbReference>